<feature type="region of interest" description="Disordered" evidence="1">
    <location>
        <begin position="286"/>
        <end position="411"/>
    </location>
</feature>
<feature type="compositionally biased region" description="Polar residues" evidence="1">
    <location>
        <begin position="455"/>
        <end position="465"/>
    </location>
</feature>
<feature type="region of interest" description="Disordered" evidence="1">
    <location>
        <begin position="584"/>
        <end position="647"/>
    </location>
</feature>
<evidence type="ECO:0000256" key="1">
    <source>
        <dbReference type="SAM" id="MobiDB-lite"/>
    </source>
</evidence>
<feature type="compositionally biased region" description="Low complexity" evidence="1">
    <location>
        <begin position="726"/>
        <end position="749"/>
    </location>
</feature>
<feature type="region of interest" description="Disordered" evidence="1">
    <location>
        <begin position="244"/>
        <end position="267"/>
    </location>
</feature>
<feature type="region of interest" description="Disordered" evidence="1">
    <location>
        <begin position="1100"/>
        <end position="1123"/>
    </location>
</feature>
<feature type="region of interest" description="Disordered" evidence="1">
    <location>
        <begin position="1"/>
        <end position="84"/>
    </location>
</feature>
<feature type="compositionally biased region" description="Low complexity" evidence="1">
    <location>
        <begin position="672"/>
        <end position="694"/>
    </location>
</feature>
<dbReference type="EMBL" id="KB469309">
    <property type="protein sequence ID" value="EPQ51869.1"/>
    <property type="molecule type" value="Genomic_DNA"/>
</dbReference>
<feature type="compositionally biased region" description="Polar residues" evidence="1">
    <location>
        <begin position="367"/>
        <end position="384"/>
    </location>
</feature>
<feature type="compositionally biased region" description="Basic and acidic residues" evidence="1">
    <location>
        <begin position="63"/>
        <end position="75"/>
    </location>
</feature>
<feature type="region of interest" description="Disordered" evidence="1">
    <location>
        <begin position="89"/>
        <end position="108"/>
    </location>
</feature>
<feature type="region of interest" description="Disordered" evidence="1">
    <location>
        <begin position="827"/>
        <end position="864"/>
    </location>
</feature>
<dbReference type="RefSeq" id="XP_007869753.1">
    <property type="nucleotide sequence ID" value="XM_007871562.1"/>
</dbReference>
<protein>
    <submittedName>
        <fullName evidence="2">Uncharacterized protein</fullName>
    </submittedName>
</protein>
<feature type="compositionally biased region" description="Polar residues" evidence="1">
    <location>
        <begin position="525"/>
        <end position="534"/>
    </location>
</feature>
<feature type="compositionally biased region" description="Polar residues" evidence="1">
    <location>
        <begin position="1103"/>
        <end position="1114"/>
    </location>
</feature>
<feature type="region of interest" description="Disordered" evidence="1">
    <location>
        <begin position="136"/>
        <end position="216"/>
    </location>
</feature>
<keyword evidence="3" id="KW-1185">Reference proteome</keyword>
<dbReference type="KEGG" id="gtr:GLOTRDRAFT_123020"/>
<reference evidence="2" key="1">
    <citation type="journal article" date="2012" name="Science">
        <title>The Paleozoic origin of enzymatic lignin decomposition reconstructed from 31 fungal genomes.</title>
        <authorList>
            <person name="Floudas D."/>
            <person name="Binder M."/>
            <person name="Riley R."/>
            <person name="Barry K."/>
            <person name="Blanchette R.A."/>
            <person name="Henrissat B."/>
            <person name="Martinez A.T."/>
            <person name="Otillar R."/>
            <person name="Spatafora J.W."/>
            <person name="Yadav J.S."/>
            <person name="Aerts A."/>
            <person name="Benoit I."/>
            <person name="Boyd A."/>
            <person name="Carlson A."/>
            <person name="Copeland A."/>
            <person name="Coutinho P.M."/>
            <person name="de Vries R.P."/>
            <person name="Ferreira P."/>
            <person name="Findley K."/>
            <person name="Foster B."/>
            <person name="Gaskell J."/>
            <person name="Glotzer D."/>
            <person name="Gorecki P."/>
            <person name="Heitman J."/>
            <person name="Hesse C."/>
            <person name="Hori C."/>
            <person name="Igarashi K."/>
            <person name="Jurgens J.A."/>
            <person name="Kallen N."/>
            <person name="Kersten P."/>
            <person name="Kohler A."/>
            <person name="Kuees U."/>
            <person name="Kumar T.K.A."/>
            <person name="Kuo A."/>
            <person name="LaButti K."/>
            <person name="Larrondo L.F."/>
            <person name="Lindquist E."/>
            <person name="Ling A."/>
            <person name="Lombard V."/>
            <person name="Lucas S."/>
            <person name="Lundell T."/>
            <person name="Martin R."/>
            <person name="McLaughlin D.J."/>
            <person name="Morgenstern I."/>
            <person name="Morin E."/>
            <person name="Murat C."/>
            <person name="Nagy L.G."/>
            <person name="Nolan M."/>
            <person name="Ohm R.A."/>
            <person name="Patyshakuliyeva A."/>
            <person name="Rokas A."/>
            <person name="Ruiz-Duenas F.J."/>
            <person name="Sabat G."/>
            <person name="Salamov A."/>
            <person name="Samejima M."/>
            <person name="Schmutz J."/>
            <person name="Slot J.C."/>
            <person name="St John F."/>
            <person name="Stenlid J."/>
            <person name="Sun H."/>
            <person name="Sun S."/>
            <person name="Syed K."/>
            <person name="Tsang A."/>
            <person name="Wiebenga A."/>
            <person name="Young D."/>
            <person name="Pisabarro A."/>
            <person name="Eastwood D.C."/>
            <person name="Martin F."/>
            <person name="Cullen D."/>
            <person name="Grigoriev I.V."/>
            <person name="Hibbett D.S."/>
        </authorList>
    </citation>
    <scope>NUCLEOTIDE SEQUENCE [LARGE SCALE GENOMIC DNA]</scope>
    <source>
        <strain evidence="2">ATCC 11539</strain>
    </source>
</reference>
<feature type="compositionally biased region" description="Polar residues" evidence="1">
    <location>
        <begin position="879"/>
        <end position="889"/>
    </location>
</feature>
<feature type="compositionally biased region" description="Polar residues" evidence="1">
    <location>
        <begin position="617"/>
        <end position="627"/>
    </location>
</feature>
<dbReference type="STRING" id="670483.S7RH17"/>
<evidence type="ECO:0000313" key="2">
    <source>
        <dbReference type="EMBL" id="EPQ51869.1"/>
    </source>
</evidence>
<dbReference type="Proteomes" id="UP000030669">
    <property type="component" value="Unassembled WGS sequence"/>
</dbReference>
<dbReference type="OrthoDB" id="3271284at2759"/>
<feature type="compositionally biased region" description="Low complexity" evidence="1">
    <location>
        <begin position="385"/>
        <end position="401"/>
    </location>
</feature>
<feature type="region of interest" description="Disordered" evidence="1">
    <location>
        <begin position="1138"/>
        <end position="1186"/>
    </location>
</feature>
<dbReference type="AlphaFoldDB" id="S7RH17"/>
<dbReference type="GeneID" id="19300908"/>
<gene>
    <name evidence="2" type="ORF">GLOTRDRAFT_123020</name>
</gene>
<organism evidence="2 3">
    <name type="scientific">Gloeophyllum trabeum (strain ATCC 11539 / FP-39264 / Madison 617)</name>
    <name type="common">Brown rot fungus</name>
    <dbReference type="NCBI Taxonomy" id="670483"/>
    <lineage>
        <taxon>Eukaryota</taxon>
        <taxon>Fungi</taxon>
        <taxon>Dikarya</taxon>
        <taxon>Basidiomycota</taxon>
        <taxon>Agaricomycotina</taxon>
        <taxon>Agaricomycetes</taxon>
        <taxon>Gloeophyllales</taxon>
        <taxon>Gloeophyllaceae</taxon>
        <taxon>Gloeophyllum</taxon>
    </lineage>
</organism>
<feature type="compositionally biased region" description="Polar residues" evidence="1">
    <location>
        <begin position="703"/>
        <end position="714"/>
    </location>
</feature>
<feature type="region of interest" description="Disordered" evidence="1">
    <location>
        <begin position="660"/>
        <end position="804"/>
    </location>
</feature>
<name>S7RH17_GLOTA</name>
<proteinExistence type="predicted"/>
<accession>S7RH17</accession>
<feature type="compositionally biased region" description="Low complexity" evidence="1">
    <location>
        <begin position="437"/>
        <end position="446"/>
    </location>
</feature>
<sequence length="1207" mass="129263">MLSFMNRGNRRKAKKVDIASIRRLQSPPSPASFASPEIVDIVGEKLDADQGLRSPHGWGRDAVPAKDDGEDRLDSPKVQLEISSEPLSTFFPPDLLRDSSPPARPNVIGQEARLAPTRNDSRRALGSGPLDIMVIGSEGGQPSVPVLHEEEPKETSATPPRKLPPAPIRIPSASGSRFHIHRSASEGTKQLHPDATNDAPSQPGTRPASFHDGDADMDNLSTISGTTLARALITNSFILTTSESRHSRYRSGGMTRQDSATLPKGEHPYINSPYWRDRHISASGEIVQTPAPPDGESSIPPVPPVPTLALIDARSRPGSSAGESDQEAPTVPPNARRISRISEAPSPAPSTPEPSTAASSVMRSADASGNGTSPSHYNSPGHQDSTPPSSAPLSSSRLPASGGYSVGSGEDIGHILDDFQFLSPMGGRFVGAPSPDPNSASSSMLSVPLPGRPRSMSQPRDSSLSGKAVYTIKPPELNVVRTRSDSRSSQTSRDKYPQRSLNLLPIGEGPRSAAAPNTPDDDTRPSTSGIQQRLSRMARSSVLRSAAAKLPPIRSSTDPEEPSLTSPDPLDTILLPVTRSIFNRQRSGSVPDPIRVVREPPYSRGIPIDEDTDEHASTASGTQQTFPETPRMFSPLWSANADTPPVPAVPQVVQRVSVTAVPSASRGLQVERPALTRAATTSAATAEPATRPRVPSTPPPTADNSLPPSPNTQVIVVPARAEAEPEAALSAHEQPSEGSSSSYHGQSSSEKSRTVDAPLDTHTQPTTPRIHETPASPETPVSARQHGLPAPLPRPPRTPPEEPSFMATFVPPPPYQAAVNDQPLRVSAAPEYSLPPTTPVNTRRQTRSRPPLPIGPRRPSQHVGGLHNIASIGRERNGSVSSFVSNGAPQGQHRPGTPSSSSIRFQTLPVRFRGYTIDMAKWNFTSEQLQGIVSRAIRHSSQASSIRLLSLDVLDHELPEELSRLETLAAELKTRYKLLARKRTALLGTLTGQSDHAGAGDYSPRHRTMEDLTETSTSLDQVVEELYLVADQIQQLRSLVEVHSSSALAMALRKLNTSYAKKSAEAESLRARVAALEAERDEAWKQAEEVAHEFDDLQERVNETNGAQTPSSAKSPGPSRRSSRVLVARKTSLRASKAGLRTSGGRRSQRLSSSSSQRLSLVPSAARSTFSMDDVPPVPPIPRRRPGIVTADLASRASMGETIPIPY</sequence>
<dbReference type="HOGENOM" id="CLU_004595_0_0_1"/>
<feature type="compositionally biased region" description="Low complexity" evidence="1">
    <location>
        <begin position="1139"/>
        <end position="1161"/>
    </location>
</feature>
<feature type="region of interest" description="Disordered" evidence="1">
    <location>
        <begin position="879"/>
        <end position="903"/>
    </location>
</feature>
<evidence type="ECO:0000313" key="3">
    <source>
        <dbReference type="Proteomes" id="UP000030669"/>
    </source>
</evidence>
<feature type="compositionally biased region" description="Pro residues" evidence="1">
    <location>
        <begin position="790"/>
        <end position="802"/>
    </location>
</feature>
<feature type="compositionally biased region" description="Basic and acidic residues" evidence="1">
    <location>
        <begin position="482"/>
        <end position="497"/>
    </location>
</feature>
<dbReference type="eggNOG" id="ENOG502SJRG">
    <property type="taxonomic scope" value="Eukaryota"/>
</dbReference>
<feature type="region of interest" description="Disordered" evidence="1">
    <location>
        <begin position="423"/>
        <end position="571"/>
    </location>
</feature>
<dbReference type="OMA" id="AKWTFTS"/>